<keyword evidence="2 7" id="KW-0808">Transferase</keyword>
<dbReference type="CDD" id="cd05150">
    <property type="entry name" value="APH"/>
    <property type="match status" value="1"/>
</dbReference>
<name>A0A6I1GCI4_9BIFI</name>
<keyword evidence="3 7" id="KW-0547">Nucleotide-binding</keyword>
<dbReference type="InterPro" id="IPR051678">
    <property type="entry name" value="AGP_Transferase"/>
</dbReference>
<dbReference type="InterPro" id="IPR002575">
    <property type="entry name" value="Aminoglycoside_PTrfase"/>
</dbReference>
<dbReference type="InterPro" id="IPR024165">
    <property type="entry name" value="Kan/Strep_kinase"/>
</dbReference>
<keyword evidence="9" id="KW-0460">Magnesium</keyword>
<dbReference type="EMBL" id="WBVT01000077">
    <property type="protein sequence ID" value="KAB7788402.1"/>
    <property type="molecule type" value="Genomic_DNA"/>
</dbReference>
<sequence>MRRTPIDPATLPLPAAVRPYIADSGLFDSSSSPEARVYYSAKNGGYFIKTAAAGTLRHEARLTAYFHDKKLAAPVLHYGTDDNGHDWLVTARIPGEDCTAPRYLREPERLAVLLAHRLRALHELNFMGCPDRGRLGDYLATAQRNHDVGHWDTSFYTEIYGDTTVDAIYAIVRDHGTALQANALIHGDYCLPNVILDDWRFSGFVDLDCAGVSDRHVDVYWALWTLRFNLHTDAYRGLFVDAYGRDLIDEDRLRTVAAIEVFG</sequence>
<feature type="binding site" evidence="9">
    <location>
        <position position="193"/>
    </location>
    <ligand>
        <name>Mg(2+)</name>
        <dbReference type="ChEBI" id="CHEBI:18420"/>
    </ligand>
</feature>
<evidence type="ECO:0000256" key="5">
    <source>
        <dbReference type="ARBA" id="ARBA00022840"/>
    </source>
</evidence>
<gene>
    <name evidence="11" type="ORF">F7D09_2127</name>
</gene>
<dbReference type="GO" id="GO:0016301">
    <property type="term" value="F:kinase activity"/>
    <property type="evidence" value="ECO:0007669"/>
    <property type="project" value="UniProtKB-KW"/>
</dbReference>
<evidence type="ECO:0000313" key="12">
    <source>
        <dbReference type="Proteomes" id="UP000441772"/>
    </source>
</evidence>
<evidence type="ECO:0000313" key="11">
    <source>
        <dbReference type="EMBL" id="KAB7788402.1"/>
    </source>
</evidence>
<dbReference type="GO" id="GO:0016773">
    <property type="term" value="F:phosphotransferase activity, alcohol group as acceptor"/>
    <property type="evidence" value="ECO:0007669"/>
    <property type="project" value="InterPro"/>
</dbReference>
<dbReference type="PANTHER" id="PTHR21310">
    <property type="entry name" value="AMINOGLYCOSIDE PHOSPHOTRANSFERASE-RELATED-RELATED"/>
    <property type="match status" value="1"/>
</dbReference>
<dbReference type="GO" id="GO:0005524">
    <property type="term" value="F:ATP binding"/>
    <property type="evidence" value="ECO:0007669"/>
    <property type="project" value="UniProtKB-KW"/>
</dbReference>
<reference evidence="11 12" key="1">
    <citation type="submission" date="2019-09" db="EMBL/GenBank/DDBJ databases">
        <title>Characterization of the phylogenetic diversity of two novel species belonging to the genus Bifidobacterium: Bifidobacterium cebidarum sp. nov. and Bifidobacterium leontopitheci sp. nov.</title>
        <authorList>
            <person name="Lugli G.A."/>
            <person name="Duranti S."/>
            <person name="Milani C."/>
            <person name="Turroni F."/>
            <person name="Ventura M."/>
        </authorList>
    </citation>
    <scope>NUCLEOTIDE SEQUENCE [LARGE SCALE GENOMIC DNA]</scope>
    <source>
        <strain evidence="11 12">LMG 31471</strain>
    </source>
</reference>
<evidence type="ECO:0000256" key="6">
    <source>
        <dbReference type="ARBA" id="ARBA00023251"/>
    </source>
</evidence>
<keyword evidence="12" id="KW-1185">Reference proteome</keyword>
<evidence type="ECO:0000259" key="10">
    <source>
        <dbReference type="Pfam" id="PF01636"/>
    </source>
</evidence>
<dbReference type="Proteomes" id="UP000441772">
    <property type="component" value="Unassembled WGS sequence"/>
</dbReference>
<dbReference type="SUPFAM" id="SSF56112">
    <property type="entry name" value="Protein kinase-like (PK-like)"/>
    <property type="match status" value="1"/>
</dbReference>
<dbReference type="PIRSF" id="PIRSF000706">
    <property type="entry name" value="Kanamycin_kin"/>
    <property type="match status" value="1"/>
</dbReference>
<evidence type="ECO:0000256" key="2">
    <source>
        <dbReference type="ARBA" id="ARBA00022679"/>
    </source>
</evidence>
<evidence type="ECO:0000256" key="8">
    <source>
        <dbReference type="PIRSR" id="PIRSR000706-1"/>
    </source>
</evidence>
<keyword evidence="9" id="KW-0479">Metal-binding</keyword>
<evidence type="ECO:0000256" key="1">
    <source>
        <dbReference type="ARBA" id="ARBA00006219"/>
    </source>
</evidence>
<evidence type="ECO:0000256" key="3">
    <source>
        <dbReference type="ARBA" id="ARBA00022741"/>
    </source>
</evidence>
<proteinExistence type="inferred from homology"/>
<evidence type="ECO:0000256" key="7">
    <source>
        <dbReference type="PIRNR" id="PIRNR000706"/>
    </source>
</evidence>
<dbReference type="AlphaFoldDB" id="A0A6I1GCI4"/>
<evidence type="ECO:0000256" key="9">
    <source>
        <dbReference type="PIRSR" id="PIRSR000706-2"/>
    </source>
</evidence>
<organism evidence="11 12">
    <name type="scientific">Bifidobacterium leontopitheci</name>
    <dbReference type="NCBI Taxonomy" id="2650774"/>
    <lineage>
        <taxon>Bacteria</taxon>
        <taxon>Bacillati</taxon>
        <taxon>Actinomycetota</taxon>
        <taxon>Actinomycetes</taxon>
        <taxon>Bifidobacteriales</taxon>
        <taxon>Bifidobacteriaceae</taxon>
        <taxon>Bifidobacterium</taxon>
    </lineage>
</organism>
<dbReference type="Gene3D" id="3.90.1200.10">
    <property type="match status" value="1"/>
</dbReference>
<dbReference type="RefSeq" id="WP_152235521.1">
    <property type="nucleotide sequence ID" value="NZ_JBHSKZ010000016.1"/>
</dbReference>
<dbReference type="InterPro" id="IPR011009">
    <property type="entry name" value="Kinase-like_dom_sf"/>
</dbReference>
<comment type="caution">
    <text evidence="11">The sequence shown here is derived from an EMBL/GenBank/DDBJ whole genome shotgun (WGS) entry which is preliminary data.</text>
</comment>
<protein>
    <submittedName>
        <fullName evidence="11">Aminoglycoside phosphotransferase APH(3')</fullName>
    </submittedName>
</protein>
<keyword evidence="6 7" id="KW-0046">Antibiotic resistance</keyword>
<feature type="domain" description="Aminoglycoside phosphotransferase" evidence="10">
    <location>
        <begin position="40"/>
        <end position="254"/>
    </location>
</feature>
<evidence type="ECO:0000256" key="4">
    <source>
        <dbReference type="ARBA" id="ARBA00022777"/>
    </source>
</evidence>
<keyword evidence="5 7" id="KW-0067">ATP-binding</keyword>
<feature type="active site" description="Proton acceptor" evidence="8">
    <location>
        <position position="188"/>
    </location>
</feature>
<accession>A0A6I1GCI4</accession>
<dbReference type="GO" id="GO:0046677">
    <property type="term" value="P:response to antibiotic"/>
    <property type="evidence" value="ECO:0007669"/>
    <property type="project" value="UniProtKB-KW"/>
</dbReference>
<dbReference type="GO" id="GO:0046872">
    <property type="term" value="F:metal ion binding"/>
    <property type="evidence" value="ECO:0007669"/>
    <property type="project" value="UniProtKB-KW"/>
</dbReference>
<feature type="binding site" evidence="9">
    <location>
        <position position="206"/>
    </location>
    <ligand>
        <name>Mg(2+)</name>
        <dbReference type="ChEBI" id="CHEBI:18420"/>
    </ligand>
</feature>
<dbReference type="Pfam" id="PF01636">
    <property type="entry name" value="APH"/>
    <property type="match status" value="1"/>
</dbReference>
<comment type="similarity">
    <text evidence="1 7">Belongs to the aminoglycoside phosphotransferase family.</text>
</comment>
<keyword evidence="4 7" id="KW-0418">Kinase</keyword>